<proteinExistence type="predicted"/>
<reference evidence="2 3" key="1">
    <citation type="submission" date="2019-06" db="EMBL/GenBank/DDBJ databases">
        <authorList>
            <person name="Srinivasan S."/>
        </authorList>
    </citation>
    <scope>NUCLEOTIDE SEQUENCE [LARGE SCALE GENOMIC DNA]</scope>
    <source>
        <strain evidence="2 3">17J68-5</strain>
    </source>
</reference>
<evidence type="ECO:0000313" key="3">
    <source>
        <dbReference type="Proteomes" id="UP000305398"/>
    </source>
</evidence>
<dbReference type="Gene3D" id="3.40.50.720">
    <property type="entry name" value="NAD(P)-binding Rossmann-like Domain"/>
    <property type="match status" value="1"/>
</dbReference>
<dbReference type="Pfam" id="PF13380">
    <property type="entry name" value="CoA_binding_2"/>
    <property type="match status" value="1"/>
</dbReference>
<feature type="domain" description="CoA-binding" evidence="1">
    <location>
        <begin position="5"/>
        <end position="117"/>
    </location>
</feature>
<name>A0A5B8A3X4_9BACT</name>
<dbReference type="InterPro" id="IPR003781">
    <property type="entry name" value="CoA-bd"/>
</dbReference>
<evidence type="ECO:0000259" key="1">
    <source>
        <dbReference type="Pfam" id="PF13380"/>
    </source>
</evidence>
<dbReference type="Proteomes" id="UP000305398">
    <property type="component" value="Chromosome"/>
</dbReference>
<keyword evidence="3" id="KW-1185">Reference proteome</keyword>
<dbReference type="SUPFAM" id="SSF51735">
    <property type="entry name" value="NAD(P)-binding Rossmann-fold domains"/>
    <property type="match status" value="1"/>
</dbReference>
<organism evidence="2 3">
    <name type="scientific">Hymenobacter jejuensis</name>
    <dbReference type="NCBI Taxonomy" id="2502781"/>
    <lineage>
        <taxon>Bacteria</taxon>
        <taxon>Pseudomonadati</taxon>
        <taxon>Bacteroidota</taxon>
        <taxon>Cytophagia</taxon>
        <taxon>Cytophagales</taxon>
        <taxon>Hymenobacteraceae</taxon>
        <taxon>Hymenobacter</taxon>
    </lineage>
</organism>
<sequence length="122" mass="13710">MKKNKKTVVIGASDNPARYSYRAVNMLKSHGHDVVPVGIRKGQVAGLDIHLDKPEQSEVDTVTLYVGPQNQPAWYDYILDLNPKRIIFNPGTENDELERLAQQRGIRTEEACTLVMLSVGNY</sequence>
<accession>A0A5B8A3X4</accession>
<dbReference type="AlphaFoldDB" id="A0A5B8A3X4"/>
<dbReference type="EMBL" id="CP040896">
    <property type="protein sequence ID" value="QDA61917.1"/>
    <property type="molecule type" value="Genomic_DNA"/>
</dbReference>
<dbReference type="KEGG" id="hyj:FHG12_18245"/>
<gene>
    <name evidence="2" type="ORF">FHG12_18245</name>
</gene>
<dbReference type="InterPro" id="IPR036291">
    <property type="entry name" value="NAD(P)-bd_dom_sf"/>
</dbReference>
<evidence type="ECO:0000313" key="2">
    <source>
        <dbReference type="EMBL" id="QDA61917.1"/>
    </source>
</evidence>
<dbReference type="RefSeq" id="WP_139517117.1">
    <property type="nucleotide sequence ID" value="NZ_CP040896.1"/>
</dbReference>
<protein>
    <submittedName>
        <fullName evidence="2">CoA-binding protein</fullName>
    </submittedName>
</protein>
<dbReference type="OrthoDB" id="708726at2"/>